<dbReference type="NCBIfam" id="TIGR00274">
    <property type="entry name" value="N-acetylmuramic acid 6-phosphate etherase"/>
    <property type="match status" value="1"/>
</dbReference>
<dbReference type="PROSITE" id="PS01272">
    <property type="entry name" value="GCKR"/>
    <property type="match status" value="1"/>
</dbReference>
<dbReference type="NCBIfam" id="NF009222">
    <property type="entry name" value="PRK12570.1"/>
    <property type="match status" value="1"/>
</dbReference>
<dbReference type="Pfam" id="PF22645">
    <property type="entry name" value="GKRP_SIS_N"/>
    <property type="match status" value="1"/>
</dbReference>
<accession>A0A1H1MXM9</accession>
<evidence type="ECO:0000256" key="3">
    <source>
        <dbReference type="HAMAP-Rule" id="MF_00068"/>
    </source>
</evidence>
<dbReference type="PANTHER" id="PTHR10088:SF4">
    <property type="entry name" value="GLUCOKINASE REGULATORY PROTEIN"/>
    <property type="match status" value="1"/>
</dbReference>
<comment type="pathway">
    <text evidence="3">Amino-sugar metabolism; N-acetylmuramate degradation.</text>
</comment>
<sequence>MSKQNPDTEKVSNYNHLEKMNTLELLSNINKEDQTIAGNVKKQITYIEKLVDIIVPKIRAGGRLFYIGAGTSGRLGVLDASECPPTFGVSPGIVIGLIAGGDKALRDAVENAEDDTDQAWKDLQEYNISEKDVVIGIAASGTTPYVIGGIKDCRKNGIATGCITCSSGSPLANASEYPIEVVTGPEFVTGSTRMKAGTAQKLVLNMISTAVMIKLGRVKGNKMVDMQLSNVKLVGRGIRMIMEELGVSEKEAEKLLKEHGSVRKAINK</sequence>
<name>A0A1H1MXM9_9FLAO</name>
<dbReference type="EC" id="4.2.1.126" evidence="3"/>
<dbReference type="GO" id="GO:0097367">
    <property type="term" value="F:carbohydrate derivative binding"/>
    <property type="evidence" value="ECO:0007669"/>
    <property type="project" value="InterPro"/>
</dbReference>
<gene>
    <name evidence="3" type="primary">murQ</name>
    <name evidence="5" type="ORF">SAMN04488552_1494</name>
</gene>
<dbReference type="PANTHER" id="PTHR10088">
    <property type="entry name" value="GLUCOKINASE REGULATORY PROTEIN"/>
    <property type="match status" value="1"/>
</dbReference>
<evidence type="ECO:0000256" key="1">
    <source>
        <dbReference type="ARBA" id="ARBA00023239"/>
    </source>
</evidence>
<evidence type="ECO:0000313" key="6">
    <source>
        <dbReference type="Proteomes" id="UP000198858"/>
    </source>
</evidence>
<comment type="function">
    <text evidence="3">Specifically catalyzes the cleavage of the D-lactyl ether substituent of MurNAc 6-phosphate, producing GlcNAc 6-phosphate and D-lactate.</text>
</comment>
<dbReference type="Gene3D" id="1.10.8.1080">
    <property type="match status" value="1"/>
</dbReference>
<dbReference type="AlphaFoldDB" id="A0A1H1MXM9"/>
<keyword evidence="6" id="KW-1185">Reference proteome</keyword>
<feature type="active site" evidence="3">
    <location>
        <position position="113"/>
    </location>
</feature>
<organism evidence="5 6">
    <name type="scientific">Christiangramia echinicola</name>
    <dbReference type="NCBI Taxonomy" id="279359"/>
    <lineage>
        <taxon>Bacteria</taxon>
        <taxon>Pseudomonadati</taxon>
        <taxon>Bacteroidota</taxon>
        <taxon>Flavobacteriia</taxon>
        <taxon>Flavobacteriales</taxon>
        <taxon>Flavobacteriaceae</taxon>
        <taxon>Christiangramia</taxon>
    </lineage>
</organism>
<comment type="miscellaneous">
    <text evidence="3">A lyase-type mechanism (elimination/hydration) is suggested for the cleavage of the lactyl ether bond of MurNAc 6-phosphate, with the formation of an alpha,beta-unsaturated aldehyde intermediate with (E)-stereochemistry, followed by the syn addition of water to give product.</text>
</comment>
<dbReference type="Gene3D" id="3.40.50.10490">
    <property type="entry name" value="Glucose-6-phosphate isomerase like protein, domain 1"/>
    <property type="match status" value="1"/>
</dbReference>
<dbReference type="CDD" id="cd05007">
    <property type="entry name" value="SIS_Etherase"/>
    <property type="match status" value="1"/>
</dbReference>
<dbReference type="STRING" id="1250231.SAMN04488552_1494"/>
<dbReference type="RefSeq" id="WP_089661892.1">
    <property type="nucleotide sequence ID" value="NZ_LT629745.1"/>
</dbReference>
<evidence type="ECO:0000313" key="5">
    <source>
        <dbReference type="EMBL" id="SDR91484.1"/>
    </source>
</evidence>
<dbReference type="InterPro" id="IPR005488">
    <property type="entry name" value="Etherase_MurQ"/>
</dbReference>
<comment type="catalytic activity">
    <reaction evidence="3">
        <text>N-acetyl-D-muramate 6-phosphate + H2O = N-acetyl-D-glucosamine 6-phosphate + (R)-lactate</text>
        <dbReference type="Rhea" id="RHEA:26410"/>
        <dbReference type="ChEBI" id="CHEBI:15377"/>
        <dbReference type="ChEBI" id="CHEBI:16004"/>
        <dbReference type="ChEBI" id="CHEBI:57513"/>
        <dbReference type="ChEBI" id="CHEBI:58722"/>
        <dbReference type="EC" id="4.2.1.126"/>
    </reaction>
</comment>
<feature type="active site" description="Proton donor" evidence="3">
    <location>
        <position position="82"/>
    </location>
</feature>
<dbReference type="UniPathway" id="UPA00342"/>
<dbReference type="NCBIfam" id="NF003915">
    <property type="entry name" value="PRK05441.1"/>
    <property type="match status" value="1"/>
</dbReference>
<comment type="similarity">
    <text evidence="3">Belongs to the GCKR-like family. MurNAc-6-P etherase subfamily.</text>
</comment>
<dbReference type="GO" id="GO:0097173">
    <property type="term" value="P:N-acetylmuramic acid catabolic process"/>
    <property type="evidence" value="ECO:0007669"/>
    <property type="project" value="UniProtKB-UniPathway"/>
</dbReference>
<dbReference type="EMBL" id="LT629745">
    <property type="protein sequence ID" value="SDR91484.1"/>
    <property type="molecule type" value="Genomic_DNA"/>
</dbReference>
<reference evidence="5 6" key="1">
    <citation type="submission" date="2016-10" db="EMBL/GenBank/DDBJ databases">
        <authorList>
            <person name="Varghese N."/>
            <person name="Submissions S."/>
        </authorList>
    </citation>
    <scope>NUCLEOTIDE SEQUENCE [LARGE SCALE GENOMIC DNA]</scope>
    <source>
        <strain evidence="5 6">Mar_2010_102</strain>
    </source>
</reference>
<dbReference type="InterPro" id="IPR005486">
    <property type="entry name" value="Glucokinase_regulatory_CS"/>
</dbReference>
<protein>
    <recommendedName>
        <fullName evidence="3">N-acetylmuramic acid 6-phosphate etherase</fullName>
        <shortName evidence="3">MurNAc-6-P etherase</shortName>
        <ecNumber evidence="3">4.2.1.126</ecNumber>
    </recommendedName>
    <alternativeName>
        <fullName evidence="3">N-acetylmuramic acid 6-phosphate hydrolase</fullName>
    </alternativeName>
    <alternativeName>
        <fullName evidence="3">N-acetylmuramic acid 6-phosphate lyase</fullName>
    </alternativeName>
</protein>
<dbReference type="InterPro" id="IPR046348">
    <property type="entry name" value="SIS_dom_sf"/>
</dbReference>
<dbReference type="InterPro" id="IPR040190">
    <property type="entry name" value="MURQ/GCKR"/>
</dbReference>
<dbReference type="GO" id="GO:0046348">
    <property type="term" value="P:amino sugar catabolic process"/>
    <property type="evidence" value="ECO:0007669"/>
    <property type="project" value="InterPro"/>
</dbReference>
<dbReference type="InterPro" id="IPR001347">
    <property type="entry name" value="SIS_dom"/>
</dbReference>
<feature type="domain" description="SIS" evidence="4">
    <location>
        <begin position="54"/>
        <end position="217"/>
    </location>
</feature>
<evidence type="ECO:0000259" key="4">
    <source>
        <dbReference type="PROSITE" id="PS51464"/>
    </source>
</evidence>
<dbReference type="HAMAP" id="MF_00068">
    <property type="entry name" value="MurQ"/>
    <property type="match status" value="1"/>
</dbReference>
<dbReference type="GO" id="GO:0016835">
    <property type="term" value="F:carbon-oxygen lyase activity"/>
    <property type="evidence" value="ECO:0007669"/>
    <property type="project" value="UniProtKB-UniRule"/>
</dbReference>
<dbReference type="SUPFAM" id="SSF53697">
    <property type="entry name" value="SIS domain"/>
    <property type="match status" value="1"/>
</dbReference>
<dbReference type="GO" id="GO:0009254">
    <property type="term" value="P:peptidoglycan turnover"/>
    <property type="evidence" value="ECO:0007669"/>
    <property type="project" value="TreeGrafter"/>
</dbReference>
<dbReference type="InterPro" id="IPR044034">
    <property type="entry name" value="NAC-like_UBA"/>
</dbReference>
<keyword evidence="1 3" id="KW-0456">Lyase</keyword>
<evidence type="ECO:0000256" key="2">
    <source>
        <dbReference type="ARBA" id="ARBA00023277"/>
    </source>
</evidence>
<dbReference type="GO" id="GO:0016803">
    <property type="term" value="F:ether hydrolase activity"/>
    <property type="evidence" value="ECO:0007669"/>
    <property type="project" value="TreeGrafter"/>
</dbReference>
<proteinExistence type="inferred from homology"/>
<dbReference type="Proteomes" id="UP000198858">
    <property type="component" value="Chromosome I"/>
</dbReference>
<keyword evidence="2 3" id="KW-0119">Carbohydrate metabolism</keyword>
<dbReference type="PROSITE" id="PS51464">
    <property type="entry name" value="SIS"/>
    <property type="match status" value="1"/>
</dbReference>
<dbReference type="FunFam" id="3.40.50.10490:FF:000014">
    <property type="entry name" value="N-acetylmuramic acid 6-phosphate etherase"/>
    <property type="match status" value="1"/>
</dbReference>
<dbReference type="Pfam" id="PF19026">
    <property type="entry name" value="UBA_HYPK"/>
    <property type="match status" value="1"/>
</dbReference>
<comment type="subunit">
    <text evidence="3">Homodimer.</text>
</comment>